<feature type="transmembrane region" description="Helical" evidence="11">
    <location>
        <begin position="223"/>
        <end position="242"/>
    </location>
</feature>
<keyword evidence="3" id="KW-0813">Transport</keyword>
<keyword evidence="14" id="KW-1185">Reference proteome</keyword>
<dbReference type="RefSeq" id="XP_053018759.1">
    <property type="nucleotide sequence ID" value="XM_053167553.1"/>
</dbReference>
<keyword evidence="4 11" id="KW-0812">Transmembrane</keyword>
<feature type="domain" description="FAD-binding FR-type" evidence="12">
    <location>
        <begin position="287"/>
        <end position="427"/>
    </location>
</feature>
<evidence type="ECO:0000256" key="2">
    <source>
        <dbReference type="ARBA" id="ARBA00006278"/>
    </source>
</evidence>
<organism evidence="13 14">
    <name type="scientific">Puccinia triticina</name>
    <dbReference type="NCBI Taxonomy" id="208348"/>
    <lineage>
        <taxon>Eukaryota</taxon>
        <taxon>Fungi</taxon>
        <taxon>Dikarya</taxon>
        <taxon>Basidiomycota</taxon>
        <taxon>Pucciniomycotina</taxon>
        <taxon>Pucciniomycetes</taxon>
        <taxon>Pucciniales</taxon>
        <taxon>Pucciniaceae</taxon>
        <taxon>Puccinia</taxon>
    </lineage>
</organism>
<feature type="transmembrane region" description="Helical" evidence="11">
    <location>
        <begin position="428"/>
        <end position="450"/>
    </location>
</feature>
<evidence type="ECO:0000259" key="12">
    <source>
        <dbReference type="PROSITE" id="PS51384"/>
    </source>
</evidence>
<keyword evidence="10" id="KW-0325">Glycoprotein</keyword>
<evidence type="ECO:0000256" key="3">
    <source>
        <dbReference type="ARBA" id="ARBA00022448"/>
    </source>
</evidence>
<dbReference type="Pfam" id="PF08022">
    <property type="entry name" value="FAD_binding_8"/>
    <property type="match status" value="1"/>
</dbReference>
<comment type="subcellular location">
    <subcellularLocation>
        <location evidence="1">Membrane</location>
        <topology evidence="1">Multi-pass membrane protein</topology>
    </subcellularLocation>
</comment>
<dbReference type="Proteomes" id="UP001164743">
    <property type="component" value="Chromosome 3A"/>
</dbReference>
<feature type="transmembrane region" description="Helical" evidence="11">
    <location>
        <begin position="249"/>
        <end position="266"/>
    </location>
</feature>
<comment type="similarity">
    <text evidence="2">Belongs to the ferric reductase (FRE) family.</text>
</comment>
<dbReference type="PROSITE" id="PS51384">
    <property type="entry name" value="FAD_FR"/>
    <property type="match status" value="1"/>
</dbReference>
<evidence type="ECO:0000256" key="8">
    <source>
        <dbReference type="ARBA" id="ARBA00023065"/>
    </source>
</evidence>
<evidence type="ECO:0000313" key="14">
    <source>
        <dbReference type="Proteomes" id="UP001164743"/>
    </source>
</evidence>
<evidence type="ECO:0000256" key="10">
    <source>
        <dbReference type="ARBA" id="ARBA00023180"/>
    </source>
</evidence>
<dbReference type="InterPro" id="IPR039261">
    <property type="entry name" value="FNR_nucleotide-bd"/>
</dbReference>
<dbReference type="GeneID" id="77808448"/>
<dbReference type="EMBL" id="CP110423">
    <property type="protein sequence ID" value="WAQ83204.1"/>
    <property type="molecule type" value="Genomic_DNA"/>
</dbReference>
<gene>
    <name evidence="13" type="ORF">PtA15_3A573</name>
</gene>
<name>A0ABY7CDD2_9BASI</name>
<dbReference type="InterPro" id="IPR013130">
    <property type="entry name" value="Fe3_Rdtase_TM_dom"/>
</dbReference>
<sequence>MSEPASPPPALPKSMLNWHKPEWIYLYLIFGFVFLLVVRRIALYSIDHSLRGKYKPGFKSELPIRMTRWHNIVFSYEAFQTKYLNRPAICRIAGTNIFGCLDWAEVGMITVLYLTNALMIIIPIKYTTMTTLTGSLREKLALRATRCVIVQLPILFATAGRCSLISSLVGASYRSMNSIHRAIGRLCFLLVIVHVYCTALTLSLMLGPQVAAKKIRTAPSLRFGTAALCCFIVSATFSFQWVRHRQFNLFLITHVFAAAIVLPMIYHHKSQVGPWLTASAVIWAIDRCNRWVGIILNHVLASLFVRSNGIGTITATVDRLDGAIVLRIPMHFTWSPGQHIYISFWSSKMLSKPWFYGRWHPFTLTNLSSDGTLRRKDGTEVEKTERRSWTGCCLIQVRSGTTKWLEQHAGASIEVLIDGPYGGNGGSIAAYSTLVLIAGGAGITYVLGVLEGVAISARRNQGGQLRRVEVHWVLRKQSQLAWVDDRIREIRGILEGLDLEILTCAYITRGVRASPGVRSEMVSRPIPIAVKLGRMGNHEYLKMLRQAPAPPQSPCKTESRVEKERVAAFSQVSGRPNLDHVIAEACQQSLGRVLIHVCGPRSLSDAVKVSAARQSSPLEAWRGNLGRCIVLHHDLFNTT</sequence>
<dbReference type="InterPro" id="IPR017927">
    <property type="entry name" value="FAD-bd_FR_type"/>
</dbReference>
<feature type="transmembrane region" description="Helical" evidence="11">
    <location>
        <begin position="106"/>
        <end position="128"/>
    </location>
</feature>
<keyword evidence="8" id="KW-0406">Ion transport</keyword>
<evidence type="ECO:0000256" key="7">
    <source>
        <dbReference type="ARBA" id="ARBA00023002"/>
    </source>
</evidence>
<accession>A0ABY7CDD2</accession>
<keyword evidence="9 11" id="KW-0472">Membrane</keyword>
<proteinExistence type="inferred from homology"/>
<dbReference type="CDD" id="cd06186">
    <property type="entry name" value="NOX_Duox_like_FAD_NADP"/>
    <property type="match status" value="1"/>
</dbReference>
<keyword evidence="6 11" id="KW-1133">Transmembrane helix</keyword>
<feature type="transmembrane region" description="Helical" evidence="11">
    <location>
        <begin position="148"/>
        <end position="171"/>
    </location>
</feature>
<dbReference type="Pfam" id="PF01794">
    <property type="entry name" value="Ferric_reduct"/>
    <property type="match status" value="1"/>
</dbReference>
<dbReference type="SUPFAM" id="SSF52343">
    <property type="entry name" value="Ferredoxin reductase-like, C-terminal NADP-linked domain"/>
    <property type="match status" value="1"/>
</dbReference>
<protein>
    <recommendedName>
        <fullName evidence="12">FAD-binding FR-type domain-containing protein</fullName>
    </recommendedName>
</protein>
<dbReference type="PANTHER" id="PTHR32361">
    <property type="entry name" value="FERRIC/CUPRIC REDUCTASE TRANSMEMBRANE COMPONENT"/>
    <property type="match status" value="1"/>
</dbReference>
<dbReference type="InterPro" id="IPR013121">
    <property type="entry name" value="Fe_red_NAD-bd_6"/>
</dbReference>
<dbReference type="SFLD" id="SFLDG01168">
    <property type="entry name" value="Ferric_reductase_subgroup_(FRE"/>
    <property type="match status" value="1"/>
</dbReference>
<evidence type="ECO:0000256" key="1">
    <source>
        <dbReference type="ARBA" id="ARBA00004141"/>
    </source>
</evidence>
<evidence type="ECO:0000256" key="4">
    <source>
        <dbReference type="ARBA" id="ARBA00022692"/>
    </source>
</evidence>
<dbReference type="Pfam" id="PF08030">
    <property type="entry name" value="NAD_binding_6"/>
    <property type="match status" value="1"/>
</dbReference>
<dbReference type="Gene3D" id="3.40.50.80">
    <property type="entry name" value="Nucleotide-binding domain of ferredoxin-NADP reductase (FNR) module"/>
    <property type="match status" value="1"/>
</dbReference>
<feature type="transmembrane region" description="Helical" evidence="11">
    <location>
        <begin position="24"/>
        <end position="46"/>
    </location>
</feature>
<reference evidence="13" key="1">
    <citation type="submission" date="2022-10" db="EMBL/GenBank/DDBJ databases">
        <title>Puccinia triticina Genome sequencing and assembly.</title>
        <authorList>
            <person name="Li C."/>
        </authorList>
    </citation>
    <scope>NUCLEOTIDE SEQUENCE</scope>
    <source>
        <strain evidence="13">Pt15</strain>
    </source>
</reference>
<evidence type="ECO:0000256" key="9">
    <source>
        <dbReference type="ARBA" id="ARBA00023136"/>
    </source>
</evidence>
<keyword evidence="7" id="KW-0560">Oxidoreductase</keyword>
<dbReference type="InterPro" id="IPR013112">
    <property type="entry name" value="FAD-bd_8"/>
</dbReference>
<evidence type="ECO:0000256" key="11">
    <source>
        <dbReference type="SAM" id="Phobius"/>
    </source>
</evidence>
<dbReference type="PANTHER" id="PTHR32361:SF9">
    <property type="entry name" value="FERRIC REDUCTASE TRANSMEMBRANE COMPONENT 3-RELATED"/>
    <property type="match status" value="1"/>
</dbReference>
<evidence type="ECO:0000256" key="6">
    <source>
        <dbReference type="ARBA" id="ARBA00022989"/>
    </source>
</evidence>
<dbReference type="InterPro" id="IPR051410">
    <property type="entry name" value="Ferric/Cupric_Reductase"/>
</dbReference>
<evidence type="ECO:0000256" key="5">
    <source>
        <dbReference type="ARBA" id="ARBA00022982"/>
    </source>
</evidence>
<keyword evidence="5" id="KW-0249">Electron transport</keyword>
<evidence type="ECO:0000313" key="13">
    <source>
        <dbReference type="EMBL" id="WAQ83204.1"/>
    </source>
</evidence>
<feature type="transmembrane region" description="Helical" evidence="11">
    <location>
        <begin position="183"/>
        <end position="203"/>
    </location>
</feature>
<dbReference type="SFLD" id="SFLDS00052">
    <property type="entry name" value="Ferric_Reductase_Domain"/>
    <property type="match status" value="1"/>
</dbReference>